<dbReference type="Proteomes" id="UP001055439">
    <property type="component" value="Chromosome 1"/>
</dbReference>
<sequence length="131" mass="14715">MLIETVRYYASGIGYLWLTVYVYSRVQLNFKATHKLDQWRCPDSRRKLTLLLRQGQARGSEVRDVVPPVLSNLQHHPHSTLEIIALQQCQNRLYGGASAQPCILQTLAANATQTGSKPNAETRGHCSRPSV</sequence>
<dbReference type="EMBL" id="CP097502">
    <property type="protein sequence ID" value="URD73025.1"/>
    <property type="molecule type" value="Genomic_DNA"/>
</dbReference>
<name>A0A9E7E9T2_9LILI</name>
<accession>A0A9E7E9T2</accession>
<reference evidence="1" key="1">
    <citation type="submission" date="2022-05" db="EMBL/GenBank/DDBJ databases">
        <title>The Musa troglodytarum L. genome provides insights into the mechanism of non-climacteric behaviour and enrichment of carotenoids.</title>
        <authorList>
            <person name="Wang J."/>
        </authorList>
    </citation>
    <scope>NUCLEOTIDE SEQUENCE</scope>
    <source>
        <tissue evidence="1">Leaf</tissue>
    </source>
</reference>
<proteinExistence type="predicted"/>
<organism evidence="1 2">
    <name type="scientific">Musa troglodytarum</name>
    <name type="common">fe'i banana</name>
    <dbReference type="NCBI Taxonomy" id="320322"/>
    <lineage>
        <taxon>Eukaryota</taxon>
        <taxon>Viridiplantae</taxon>
        <taxon>Streptophyta</taxon>
        <taxon>Embryophyta</taxon>
        <taxon>Tracheophyta</taxon>
        <taxon>Spermatophyta</taxon>
        <taxon>Magnoliopsida</taxon>
        <taxon>Liliopsida</taxon>
        <taxon>Zingiberales</taxon>
        <taxon>Musaceae</taxon>
        <taxon>Musa</taxon>
    </lineage>
</organism>
<dbReference type="AlphaFoldDB" id="A0A9E7E9T2"/>
<keyword evidence="2" id="KW-1185">Reference proteome</keyword>
<protein>
    <submittedName>
        <fullName evidence="1">Uncharacterized protein</fullName>
    </submittedName>
</protein>
<evidence type="ECO:0000313" key="2">
    <source>
        <dbReference type="Proteomes" id="UP001055439"/>
    </source>
</evidence>
<evidence type="ECO:0000313" key="1">
    <source>
        <dbReference type="EMBL" id="URD73025.1"/>
    </source>
</evidence>
<gene>
    <name evidence="1" type="ORF">MUK42_36062</name>
</gene>